<reference evidence="2" key="1">
    <citation type="submission" date="2009-11" db="EMBL/GenBank/DDBJ databases">
        <authorList>
            <consortium name="The Broad Institute Genome Sequencing Platform"/>
            <person name="Ward D."/>
            <person name="Feldgarden M."/>
            <person name="Earl A."/>
            <person name="Young S.K."/>
            <person name="Zeng Q."/>
            <person name="Koehrsen M."/>
            <person name="Alvarado L."/>
            <person name="Berlin A."/>
            <person name="Bochicchio J."/>
            <person name="Borenstein D."/>
            <person name="Chapman S.B."/>
            <person name="Chen Z."/>
            <person name="Engels R."/>
            <person name="Freedman E."/>
            <person name="Gellesch M."/>
            <person name="Goldberg J."/>
            <person name="Griggs A."/>
            <person name="Gujja S."/>
            <person name="Heilman E."/>
            <person name="Heiman D."/>
            <person name="Hepburn T."/>
            <person name="Howarth C."/>
            <person name="Jen D."/>
            <person name="Larson L."/>
            <person name="Lewis B."/>
            <person name="Mehta T."/>
            <person name="Park D."/>
            <person name="Pearson M."/>
            <person name="Roberts A."/>
            <person name="Saif S."/>
            <person name="Shea T."/>
            <person name="Shenoy N."/>
            <person name="Sisk P."/>
            <person name="Stolte C."/>
            <person name="Sykes S."/>
            <person name="Thomson T."/>
            <person name="Walk T."/>
            <person name="White J."/>
            <person name="Yandava C."/>
            <person name="Izard J."/>
            <person name="Baranova O.V."/>
            <person name="Blanton J.M."/>
            <person name="Tanner A.C."/>
            <person name="Dewhirst F.E."/>
            <person name="Haas B."/>
            <person name="Nusbaum C."/>
            <person name="Birren B."/>
        </authorList>
    </citation>
    <scope>NUCLEOTIDE SEQUENCE [LARGE SCALE GENOMIC DNA]</scope>
    <source>
        <strain evidence="2">1-1 BBBD Race 1</strain>
    </source>
</reference>
<dbReference type="EMBL" id="ADAS02000024">
    <property type="protein sequence ID" value="OAV95899.1"/>
    <property type="molecule type" value="Genomic_DNA"/>
</dbReference>
<feature type="compositionally biased region" description="Polar residues" evidence="1">
    <location>
        <begin position="139"/>
        <end position="156"/>
    </location>
</feature>
<feature type="region of interest" description="Disordered" evidence="1">
    <location>
        <begin position="1"/>
        <end position="161"/>
    </location>
</feature>
<dbReference type="EnsemblFungi" id="PTTG_06689-t43_1">
    <property type="protein sequence ID" value="PTTG_06689-t43_1-p1"/>
    <property type="gene ID" value="PTTG_06689"/>
</dbReference>
<reference evidence="3" key="4">
    <citation type="submission" date="2025-05" db="UniProtKB">
        <authorList>
            <consortium name="EnsemblFungi"/>
        </authorList>
    </citation>
    <scope>IDENTIFICATION</scope>
    <source>
        <strain evidence="3">isolate 1-1 / race 1 (BBBD)</strain>
    </source>
</reference>
<evidence type="ECO:0000313" key="2">
    <source>
        <dbReference type="EMBL" id="OAV95899.1"/>
    </source>
</evidence>
<feature type="compositionally biased region" description="Basic and acidic residues" evidence="1">
    <location>
        <begin position="126"/>
        <end position="135"/>
    </location>
</feature>
<feature type="compositionally biased region" description="Low complexity" evidence="1">
    <location>
        <begin position="241"/>
        <end position="252"/>
    </location>
</feature>
<protein>
    <submittedName>
        <fullName evidence="2 3">Uncharacterized protein</fullName>
    </submittedName>
</protein>
<feature type="region of interest" description="Disordered" evidence="1">
    <location>
        <begin position="232"/>
        <end position="252"/>
    </location>
</feature>
<feature type="region of interest" description="Disordered" evidence="1">
    <location>
        <begin position="266"/>
        <end position="326"/>
    </location>
</feature>
<organism evidence="2">
    <name type="scientific">Puccinia triticina (isolate 1-1 / race 1 (BBBD))</name>
    <name type="common">Brown leaf rust fungus</name>
    <dbReference type="NCBI Taxonomy" id="630390"/>
    <lineage>
        <taxon>Eukaryota</taxon>
        <taxon>Fungi</taxon>
        <taxon>Dikarya</taxon>
        <taxon>Basidiomycota</taxon>
        <taxon>Pucciniomycotina</taxon>
        <taxon>Pucciniomycetes</taxon>
        <taxon>Pucciniales</taxon>
        <taxon>Pucciniaceae</taxon>
        <taxon>Puccinia</taxon>
    </lineage>
</organism>
<feature type="compositionally biased region" description="Polar residues" evidence="1">
    <location>
        <begin position="88"/>
        <end position="101"/>
    </location>
</feature>
<gene>
    <name evidence="2" type="ORF">PTTG_06689</name>
</gene>
<name>A0A180GU38_PUCT1</name>
<accession>A0A180GU38</accession>
<feature type="compositionally biased region" description="Polar residues" evidence="1">
    <location>
        <begin position="275"/>
        <end position="287"/>
    </location>
</feature>
<sequence>MAETSQQNSPSATASLPPQKNGFEELELALPPLQEDFLKLPEEEPLPPDTGIPPALYHLRETSIALASNRSTPVPRPIEREQLDTVESYPQTSQRPSQPTNPEGMRPTGGAEHVNYEAPPLPSFYDPRDDNRTCWEEQQYPSLSRMDTQRRATQPGSFLDDSEQRHRTAELYGAYDPASFATSHSAVRHSAAYSSHTNTRTYRLSTTNYGAGVPGSYPLQKSIVLPTAANTAAPREPDIPPSSNAAATTAADAPSEAATRFYTARGGSVVPPQPASSNWRVQSTPLSSHAARICIPQSPLSSRQLERIREELETPTGQHSDTREKK</sequence>
<proteinExistence type="predicted"/>
<evidence type="ECO:0000256" key="1">
    <source>
        <dbReference type="SAM" id="MobiDB-lite"/>
    </source>
</evidence>
<feature type="compositionally biased region" description="Polar residues" evidence="1">
    <location>
        <begin position="1"/>
        <end position="18"/>
    </location>
</feature>
<keyword evidence="4" id="KW-1185">Reference proteome</keyword>
<dbReference type="VEuPathDB" id="FungiDB:PTTG_06689"/>
<dbReference type="AlphaFoldDB" id="A0A180GU38"/>
<dbReference type="Proteomes" id="UP000005240">
    <property type="component" value="Unassembled WGS sequence"/>
</dbReference>
<evidence type="ECO:0000313" key="3">
    <source>
        <dbReference type="EnsemblFungi" id="PTTG_06689-t43_1-p1"/>
    </source>
</evidence>
<reference evidence="3 4" key="3">
    <citation type="journal article" date="2017" name="G3 (Bethesda)">
        <title>Comparative analysis highlights variable genome content of wheat rusts and divergence of the mating loci.</title>
        <authorList>
            <person name="Cuomo C.A."/>
            <person name="Bakkeren G."/>
            <person name="Khalil H.B."/>
            <person name="Panwar V."/>
            <person name="Joly D."/>
            <person name="Linning R."/>
            <person name="Sakthikumar S."/>
            <person name="Song X."/>
            <person name="Adiconis X."/>
            <person name="Fan L."/>
            <person name="Goldberg J.M."/>
            <person name="Levin J.Z."/>
            <person name="Young S."/>
            <person name="Zeng Q."/>
            <person name="Anikster Y."/>
            <person name="Bruce M."/>
            <person name="Wang M."/>
            <person name="Yin C."/>
            <person name="McCallum B."/>
            <person name="Szabo L.J."/>
            <person name="Hulbert S."/>
            <person name="Chen X."/>
            <person name="Fellers J.P."/>
        </authorList>
    </citation>
    <scope>NUCLEOTIDE SEQUENCE</scope>
    <source>
        <strain evidence="3">isolate 1-1 / race 1 (BBBD)</strain>
        <strain evidence="4">Isolate 1-1 / race 1 (BBBD)</strain>
    </source>
</reference>
<reference evidence="2" key="2">
    <citation type="submission" date="2016-05" db="EMBL/GenBank/DDBJ databases">
        <title>Comparative analysis highlights variable genome content of wheat rusts and divergence of the mating loci.</title>
        <authorList>
            <person name="Cuomo C.A."/>
            <person name="Bakkeren G."/>
            <person name="Szabo L."/>
            <person name="Khalil H."/>
            <person name="Joly D."/>
            <person name="Goldberg J."/>
            <person name="Young S."/>
            <person name="Zeng Q."/>
            <person name="Fellers J."/>
        </authorList>
    </citation>
    <scope>NUCLEOTIDE SEQUENCE [LARGE SCALE GENOMIC DNA]</scope>
    <source>
        <strain evidence="2">1-1 BBBD Race 1</strain>
    </source>
</reference>
<evidence type="ECO:0000313" key="4">
    <source>
        <dbReference type="Proteomes" id="UP000005240"/>
    </source>
</evidence>